<name>A0A9D2B4A9_9FIRM</name>
<keyword evidence="1" id="KW-0805">Transcription regulation</keyword>
<reference evidence="5" key="2">
    <citation type="submission" date="2021-04" db="EMBL/GenBank/DDBJ databases">
        <authorList>
            <person name="Gilroy R."/>
        </authorList>
    </citation>
    <scope>NUCLEOTIDE SEQUENCE</scope>
    <source>
        <strain evidence="5">ChiSjej1B19-8411</strain>
    </source>
</reference>
<feature type="non-terminal residue" evidence="5">
    <location>
        <position position="1"/>
    </location>
</feature>
<organism evidence="5 6">
    <name type="scientific">Candidatus Blautia gallistercoris</name>
    <dbReference type="NCBI Taxonomy" id="2838490"/>
    <lineage>
        <taxon>Bacteria</taxon>
        <taxon>Bacillati</taxon>
        <taxon>Bacillota</taxon>
        <taxon>Clostridia</taxon>
        <taxon>Lachnospirales</taxon>
        <taxon>Lachnospiraceae</taxon>
        <taxon>Blautia</taxon>
    </lineage>
</organism>
<dbReference type="AlphaFoldDB" id="A0A9D2B4A9"/>
<dbReference type="SMART" id="SM00347">
    <property type="entry name" value="HTH_MARR"/>
    <property type="match status" value="1"/>
</dbReference>
<sequence length="128" mass="14749">KKLKIEETISVSGEDGVLLCIHSSDHRVLSGEIAGTLRLSPGRTTNIINVLEKRGYIVKENDRADKRKVYVSLTSDGERHIMEKYNQAIARYCMIFEKIGEQDAEEYFRILKRIHKAAEEMMKEGMFE</sequence>
<dbReference type="InterPro" id="IPR036388">
    <property type="entry name" value="WH-like_DNA-bd_sf"/>
</dbReference>
<dbReference type="GO" id="GO:0003700">
    <property type="term" value="F:DNA-binding transcription factor activity"/>
    <property type="evidence" value="ECO:0007669"/>
    <property type="project" value="InterPro"/>
</dbReference>
<dbReference type="SUPFAM" id="SSF46785">
    <property type="entry name" value="Winged helix' DNA-binding domain"/>
    <property type="match status" value="1"/>
</dbReference>
<dbReference type="PANTHER" id="PTHR42756:SF1">
    <property type="entry name" value="TRANSCRIPTIONAL REPRESSOR OF EMRAB OPERON"/>
    <property type="match status" value="1"/>
</dbReference>
<evidence type="ECO:0000256" key="3">
    <source>
        <dbReference type="ARBA" id="ARBA00023163"/>
    </source>
</evidence>
<dbReference type="InterPro" id="IPR036390">
    <property type="entry name" value="WH_DNA-bd_sf"/>
</dbReference>
<dbReference type="EMBL" id="DXEX01000210">
    <property type="protein sequence ID" value="HIX60011.1"/>
    <property type="molecule type" value="Genomic_DNA"/>
</dbReference>
<comment type="caution">
    <text evidence="5">The sequence shown here is derived from an EMBL/GenBank/DDBJ whole genome shotgun (WGS) entry which is preliminary data.</text>
</comment>
<protein>
    <submittedName>
        <fullName evidence="5">MarR family winged helix-turn-helix transcriptional regulator</fullName>
    </submittedName>
</protein>
<evidence type="ECO:0000259" key="4">
    <source>
        <dbReference type="PROSITE" id="PS50995"/>
    </source>
</evidence>
<feature type="domain" description="HTH marR-type" evidence="4">
    <location>
        <begin position="1"/>
        <end position="116"/>
    </location>
</feature>
<dbReference type="InterPro" id="IPR000835">
    <property type="entry name" value="HTH_MarR-typ"/>
</dbReference>
<proteinExistence type="predicted"/>
<dbReference type="PANTHER" id="PTHR42756">
    <property type="entry name" value="TRANSCRIPTIONAL REGULATOR, MARR"/>
    <property type="match status" value="1"/>
</dbReference>
<evidence type="ECO:0000313" key="5">
    <source>
        <dbReference type="EMBL" id="HIX60011.1"/>
    </source>
</evidence>
<keyword evidence="2" id="KW-0238">DNA-binding</keyword>
<accession>A0A9D2B4A9</accession>
<reference evidence="5" key="1">
    <citation type="journal article" date="2021" name="PeerJ">
        <title>Extensive microbial diversity within the chicken gut microbiome revealed by metagenomics and culture.</title>
        <authorList>
            <person name="Gilroy R."/>
            <person name="Ravi A."/>
            <person name="Getino M."/>
            <person name="Pursley I."/>
            <person name="Horton D.L."/>
            <person name="Alikhan N.F."/>
            <person name="Baker D."/>
            <person name="Gharbi K."/>
            <person name="Hall N."/>
            <person name="Watson M."/>
            <person name="Adriaenssens E.M."/>
            <person name="Foster-Nyarko E."/>
            <person name="Jarju S."/>
            <person name="Secka A."/>
            <person name="Antonio M."/>
            <person name="Oren A."/>
            <person name="Chaudhuri R.R."/>
            <person name="La Ragione R."/>
            <person name="Hildebrand F."/>
            <person name="Pallen M.J."/>
        </authorList>
    </citation>
    <scope>NUCLEOTIDE SEQUENCE</scope>
    <source>
        <strain evidence="5">ChiSjej1B19-8411</strain>
    </source>
</reference>
<dbReference type="GO" id="GO:0003677">
    <property type="term" value="F:DNA binding"/>
    <property type="evidence" value="ECO:0007669"/>
    <property type="project" value="UniProtKB-KW"/>
</dbReference>
<evidence type="ECO:0000256" key="1">
    <source>
        <dbReference type="ARBA" id="ARBA00023015"/>
    </source>
</evidence>
<evidence type="ECO:0000256" key="2">
    <source>
        <dbReference type="ARBA" id="ARBA00023125"/>
    </source>
</evidence>
<keyword evidence="3" id="KW-0804">Transcription</keyword>
<dbReference type="Gene3D" id="1.10.10.10">
    <property type="entry name" value="Winged helix-like DNA-binding domain superfamily/Winged helix DNA-binding domain"/>
    <property type="match status" value="1"/>
</dbReference>
<dbReference type="Proteomes" id="UP000886817">
    <property type="component" value="Unassembled WGS sequence"/>
</dbReference>
<dbReference type="PRINTS" id="PR00598">
    <property type="entry name" value="HTHMARR"/>
</dbReference>
<dbReference type="PROSITE" id="PS50995">
    <property type="entry name" value="HTH_MARR_2"/>
    <property type="match status" value="1"/>
</dbReference>
<evidence type="ECO:0000313" key="6">
    <source>
        <dbReference type="Proteomes" id="UP000886817"/>
    </source>
</evidence>
<dbReference type="Pfam" id="PF12802">
    <property type="entry name" value="MarR_2"/>
    <property type="match status" value="1"/>
</dbReference>
<gene>
    <name evidence="5" type="ORF">IAA45_09905</name>
</gene>